<evidence type="ECO:0000256" key="2">
    <source>
        <dbReference type="ARBA" id="ARBA00005297"/>
    </source>
</evidence>
<dbReference type="GO" id="GO:0009697">
    <property type="term" value="P:salicylic acid biosynthetic process"/>
    <property type="evidence" value="ECO:0007669"/>
    <property type="project" value="TreeGrafter"/>
</dbReference>
<dbReference type="PANTHER" id="PTHR42839">
    <property type="entry name" value="ISOCHORISMATE SYNTHASE ENTC"/>
    <property type="match status" value="1"/>
</dbReference>
<organism evidence="7 8">
    <name type="scientific">Thermobifida halotolerans</name>
    <dbReference type="NCBI Taxonomy" id="483545"/>
    <lineage>
        <taxon>Bacteria</taxon>
        <taxon>Bacillati</taxon>
        <taxon>Actinomycetota</taxon>
        <taxon>Actinomycetes</taxon>
        <taxon>Streptosporangiales</taxon>
        <taxon>Nocardiopsidaceae</taxon>
        <taxon>Thermobifida</taxon>
    </lineage>
</organism>
<dbReference type="InterPro" id="IPR004561">
    <property type="entry name" value="IsoChor_synthase"/>
</dbReference>
<name>A0A399G6X9_9ACTN</name>
<evidence type="ECO:0000259" key="6">
    <source>
        <dbReference type="Pfam" id="PF00425"/>
    </source>
</evidence>
<evidence type="ECO:0000256" key="4">
    <source>
        <dbReference type="ARBA" id="ARBA00023235"/>
    </source>
</evidence>
<proteinExistence type="inferred from homology"/>
<dbReference type="InterPro" id="IPR005801">
    <property type="entry name" value="ADC_synthase"/>
</dbReference>
<dbReference type="RefSeq" id="WP_068693944.1">
    <property type="nucleotide sequence ID" value="NZ_CP063196.1"/>
</dbReference>
<dbReference type="EC" id="5.4.4.2" evidence="3"/>
<gene>
    <name evidence="7" type="ORF">NI17_011450</name>
</gene>
<comment type="similarity">
    <text evidence="2">Belongs to the isochorismate synthase family.</text>
</comment>
<evidence type="ECO:0000256" key="5">
    <source>
        <dbReference type="ARBA" id="ARBA00041564"/>
    </source>
</evidence>
<evidence type="ECO:0000256" key="3">
    <source>
        <dbReference type="ARBA" id="ARBA00012824"/>
    </source>
</evidence>
<sequence>MPRQRVVDPAAAPTELLDSYRPRDFLFCSASGALRCRGALATATGADDLAEALRGVETDNGRAPLAVGALPFDRDAPVHLVVPETVQHGPSTAHAAAPVPARRPLPGTWTATPIPAPADHTAAVERAVKLMADGGGAELRKVVLARCLRLTGQREVDVATVLANLAWADPTAFTFAADLPGRDARPRTLVGASPELLVAKRGRSVLSNPLAGSAPRHPDPARDRERAAALLASPKERHEHAVVVEAVVEALRPHCRRLDAPREPRPVTTATMWHLSTRVTGELRDPHTPSHVLARALHPTPAVCGHPTDRAYAVITEIEPFDRGFYTGAVGYTDAAGDGEWAVAIRCADTCGTTIDLFAGGGIMPDSEPEAELAETSAKLRTLLLALGVDQPR</sequence>
<dbReference type="Pfam" id="PF00425">
    <property type="entry name" value="Chorismate_bind"/>
    <property type="match status" value="1"/>
</dbReference>
<reference evidence="7" key="1">
    <citation type="submission" date="2020-10" db="EMBL/GenBank/DDBJ databases">
        <title>De novo genome project of the cellulose decomposer Thermobifida halotolerans type strain.</title>
        <authorList>
            <person name="Nagy I."/>
            <person name="Horvath B."/>
            <person name="Kukolya J."/>
            <person name="Nagy I."/>
            <person name="Orsini M."/>
        </authorList>
    </citation>
    <scope>NUCLEOTIDE SEQUENCE</scope>
    <source>
        <strain evidence="7">DSM 44931</strain>
    </source>
</reference>
<dbReference type="NCBIfam" id="TIGR00543">
    <property type="entry name" value="isochor_syn"/>
    <property type="match status" value="1"/>
</dbReference>
<dbReference type="EMBL" id="CP063196">
    <property type="protein sequence ID" value="UOE21653.1"/>
    <property type="molecule type" value="Genomic_DNA"/>
</dbReference>
<dbReference type="Gene3D" id="3.60.120.10">
    <property type="entry name" value="Anthranilate synthase"/>
    <property type="match status" value="1"/>
</dbReference>
<dbReference type="PANTHER" id="PTHR42839:SF2">
    <property type="entry name" value="ISOCHORISMATE SYNTHASE ENTC"/>
    <property type="match status" value="1"/>
</dbReference>
<keyword evidence="8" id="KW-1185">Reference proteome</keyword>
<feature type="domain" description="Chorismate-utilising enzyme C-terminal" evidence="6">
    <location>
        <begin position="118"/>
        <end position="379"/>
    </location>
</feature>
<evidence type="ECO:0000256" key="1">
    <source>
        <dbReference type="ARBA" id="ARBA00000799"/>
    </source>
</evidence>
<evidence type="ECO:0000313" key="7">
    <source>
        <dbReference type="EMBL" id="UOE21653.1"/>
    </source>
</evidence>
<dbReference type="AlphaFoldDB" id="A0A399G6X9"/>
<keyword evidence="4 7" id="KW-0413">Isomerase</keyword>
<dbReference type="InterPro" id="IPR015890">
    <property type="entry name" value="Chorismate_C"/>
</dbReference>
<accession>A0A399G6X9</accession>
<dbReference type="GO" id="GO:0008909">
    <property type="term" value="F:isochorismate synthase activity"/>
    <property type="evidence" value="ECO:0007669"/>
    <property type="project" value="UniProtKB-EC"/>
</dbReference>
<comment type="catalytic activity">
    <reaction evidence="1">
        <text>chorismate = isochorismate</text>
        <dbReference type="Rhea" id="RHEA:18985"/>
        <dbReference type="ChEBI" id="CHEBI:29748"/>
        <dbReference type="ChEBI" id="CHEBI:29780"/>
        <dbReference type="EC" id="5.4.4.2"/>
    </reaction>
</comment>
<evidence type="ECO:0000313" key="8">
    <source>
        <dbReference type="Proteomes" id="UP000265719"/>
    </source>
</evidence>
<dbReference type="Proteomes" id="UP000265719">
    <property type="component" value="Chromosome"/>
</dbReference>
<dbReference type="SUPFAM" id="SSF56322">
    <property type="entry name" value="ADC synthase"/>
    <property type="match status" value="1"/>
</dbReference>
<dbReference type="KEGG" id="thao:NI17_011450"/>
<dbReference type="OrthoDB" id="9806579at2"/>
<protein>
    <recommendedName>
        <fullName evidence="3">isochorismate synthase</fullName>
        <ecNumber evidence="3">5.4.4.2</ecNumber>
    </recommendedName>
    <alternativeName>
        <fullName evidence="5">Isochorismate mutase</fullName>
    </alternativeName>
</protein>